<feature type="compositionally biased region" description="Basic and acidic residues" evidence="1">
    <location>
        <begin position="230"/>
        <end position="240"/>
    </location>
</feature>
<dbReference type="Proteomes" id="UP001198571">
    <property type="component" value="Unassembled WGS sequence"/>
</dbReference>
<protein>
    <submittedName>
        <fullName evidence="2">Uncharacterized protein</fullName>
    </submittedName>
</protein>
<feature type="compositionally biased region" description="Low complexity" evidence="1">
    <location>
        <begin position="257"/>
        <end position="267"/>
    </location>
</feature>
<evidence type="ECO:0000313" key="3">
    <source>
        <dbReference type="Proteomes" id="UP001198571"/>
    </source>
</evidence>
<proteinExistence type="predicted"/>
<dbReference type="RefSeq" id="WP_226937199.1">
    <property type="nucleotide sequence ID" value="NZ_JACDXX010000019.1"/>
</dbReference>
<comment type="caution">
    <text evidence="2">The sequence shown here is derived from an EMBL/GenBank/DDBJ whole genome shotgun (WGS) entry which is preliminary data.</text>
</comment>
<reference evidence="2 3" key="1">
    <citation type="submission" date="2020-07" db="EMBL/GenBank/DDBJ databases">
        <title>Pseudogemmobacter sp. nov., isolated from poultry manure in Taiwan.</title>
        <authorList>
            <person name="Lin S.-Y."/>
            <person name="Tang Y.-S."/>
            <person name="Young C.-C."/>
        </authorList>
    </citation>
    <scope>NUCLEOTIDE SEQUENCE [LARGE SCALE GENOMIC DNA]</scope>
    <source>
        <strain evidence="2 3">CC-YST710</strain>
    </source>
</reference>
<accession>A0ABS8CRF5</accession>
<feature type="region of interest" description="Disordered" evidence="1">
    <location>
        <begin position="230"/>
        <end position="267"/>
    </location>
</feature>
<keyword evidence="3" id="KW-1185">Reference proteome</keyword>
<evidence type="ECO:0000313" key="2">
    <source>
        <dbReference type="EMBL" id="MCB5411748.1"/>
    </source>
</evidence>
<dbReference type="EMBL" id="JACDXX010000019">
    <property type="protein sequence ID" value="MCB5411748.1"/>
    <property type="molecule type" value="Genomic_DNA"/>
</dbReference>
<gene>
    <name evidence="2" type="ORF">H0485_17280</name>
</gene>
<name>A0ABS8CRF5_9RHOB</name>
<evidence type="ECO:0000256" key="1">
    <source>
        <dbReference type="SAM" id="MobiDB-lite"/>
    </source>
</evidence>
<sequence>MKNIEKSVSQADFNIDVSGKLDPLDVLLVEAQKQNPDDYELPEEFAGDPGLTLRYVCAVNFPDGVSQGIQTVFSVSRQSAWLWCRPGMGIPATSKARLIELTTTKKNTRQGIKLPRGVEAEALLRKGSLQGRPPFSKRNQFLLSLLSEVVSGKHEGLDLGTLDALVSSHLPMLVSPHRIWQWAYAQGGIPESYVGFAQKGMIHYGFNRAVDMEVGDFVAFLKKYLVAQPRRAERTKKSDDLIESEQAGSEAKKRTGKATAKTKGSES</sequence>
<organism evidence="2 3">
    <name type="scientific">Pseudogemmobacter faecipullorum</name>
    <dbReference type="NCBI Taxonomy" id="2755041"/>
    <lineage>
        <taxon>Bacteria</taxon>
        <taxon>Pseudomonadati</taxon>
        <taxon>Pseudomonadota</taxon>
        <taxon>Alphaproteobacteria</taxon>
        <taxon>Rhodobacterales</taxon>
        <taxon>Paracoccaceae</taxon>
        <taxon>Pseudogemmobacter</taxon>
    </lineage>
</organism>